<accession>X0CD70</accession>
<dbReference type="AlphaFoldDB" id="X0CD70"/>
<organism evidence="1 2">
    <name type="scientific">Fusarium oxysporum f. sp. raphani 54005</name>
    <dbReference type="NCBI Taxonomy" id="1089458"/>
    <lineage>
        <taxon>Eukaryota</taxon>
        <taxon>Fungi</taxon>
        <taxon>Dikarya</taxon>
        <taxon>Ascomycota</taxon>
        <taxon>Pezizomycotina</taxon>
        <taxon>Sordariomycetes</taxon>
        <taxon>Hypocreomycetidae</taxon>
        <taxon>Hypocreales</taxon>
        <taxon>Nectriaceae</taxon>
        <taxon>Fusarium</taxon>
        <taxon>Fusarium oxysporum species complex</taxon>
    </lineage>
</organism>
<dbReference type="Proteomes" id="UP000030663">
    <property type="component" value="Unassembled WGS sequence"/>
</dbReference>
<gene>
    <name evidence="1" type="ORF">FOQG_14880</name>
</gene>
<dbReference type="EMBL" id="JH658440">
    <property type="protein sequence ID" value="EXK80607.1"/>
    <property type="molecule type" value="Genomic_DNA"/>
</dbReference>
<name>X0CD70_FUSOX</name>
<proteinExistence type="predicted"/>
<dbReference type="HOGENOM" id="CLU_3143122_0_0_1"/>
<protein>
    <submittedName>
        <fullName evidence="1">Uncharacterized protein</fullName>
    </submittedName>
</protein>
<keyword evidence="2" id="KW-1185">Reference proteome</keyword>
<sequence length="49" mass="5494">MDHLATEGLNLSHRHIYGKAQEFRTDKGVGPNKIKGVEGTSTHTYFGMY</sequence>
<evidence type="ECO:0000313" key="1">
    <source>
        <dbReference type="EMBL" id="EXK80607.1"/>
    </source>
</evidence>
<evidence type="ECO:0000313" key="2">
    <source>
        <dbReference type="Proteomes" id="UP000030663"/>
    </source>
</evidence>
<reference evidence="1 2" key="1">
    <citation type="submission" date="2011-11" db="EMBL/GenBank/DDBJ databases">
        <title>The Genome Sequence of Fusarium oxysporum PHW815.</title>
        <authorList>
            <consortium name="The Broad Institute Genome Sequencing Platform"/>
            <person name="Ma L.-J."/>
            <person name="Gale L.R."/>
            <person name="Schwartz D.C."/>
            <person name="Zhou S."/>
            <person name="Corby-Kistler H."/>
            <person name="Young S.K."/>
            <person name="Zeng Q."/>
            <person name="Gargeya S."/>
            <person name="Fitzgerald M."/>
            <person name="Haas B."/>
            <person name="Abouelleil A."/>
            <person name="Alvarado L."/>
            <person name="Arachchi H.M."/>
            <person name="Berlin A."/>
            <person name="Brown A."/>
            <person name="Chapman S.B."/>
            <person name="Chen Z."/>
            <person name="Dunbar C."/>
            <person name="Freedman E."/>
            <person name="Gearin G."/>
            <person name="Goldberg J."/>
            <person name="Griggs A."/>
            <person name="Gujja S."/>
            <person name="Heiman D."/>
            <person name="Howarth C."/>
            <person name="Larson L."/>
            <person name="Lui A."/>
            <person name="MacDonald P.J.P."/>
            <person name="Montmayeur A."/>
            <person name="Murphy C."/>
            <person name="Neiman D."/>
            <person name="Pearson M."/>
            <person name="Priest M."/>
            <person name="Roberts A."/>
            <person name="Saif S."/>
            <person name="Shea T."/>
            <person name="Shenoy N."/>
            <person name="Sisk P."/>
            <person name="Stolte C."/>
            <person name="Sykes S."/>
            <person name="Wortman J."/>
            <person name="Nusbaum C."/>
            <person name="Birren B."/>
        </authorList>
    </citation>
    <scope>NUCLEOTIDE SEQUENCE [LARGE SCALE GENOMIC DNA]</scope>
    <source>
        <strain evidence="1 2">54005</strain>
    </source>
</reference>